<reference evidence="15" key="1">
    <citation type="submission" date="2023-03" db="EMBL/GenBank/DDBJ databases">
        <title>Draft assemblies of triclosan tolerant bacteria isolated from returned activated sludge.</title>
        <authorList>
            <person name="Van Hamelsveld S."/>
        </authorList>
    </citation>
    <scope>NUCLEOTIDE SEQUENCE</scope>
    <source>
        <strain evidence="15">GW210015_S63</strain>
    </source>
</reference>
<dbReference type="RefSeq" id="WP_276214505.1">
    <property type="nucleotide sequence ID" value="NZ_JARJLR010000209.1"/>
</dbReference>
<evidence type="ECO:0000256" key="5">
    <source>
        <dbReference type="ARBA" id="ARBA00022475"/>
    </source>
</evidence>
<evidence type="ECO:0000256" key="3">
    <source>
        <dbReference type="ARBA" id="ARBA00021622"/>
    </source>
</evidence>
<evidence type="ECO:0000313" key="16">
    <source>
        <dbReference type="Proteomes" id="UP001220662"/>
    </source>
</evidence>
<gene>
    <name evidence="13 15" type="primary">flhB</name>
    <name evidence="15" type="ORF">P3W55_11725</name>
</gene>
<evidence type="ECO:0000256" key="4">
    <source>
        <dbReference type="ARBA" id="ARBA00022448"/>
    </source>
</evidence>
<dbReference type="Proteomes" id="UP001220662">
    <property type="component" value="Unassembled WGS sequence"/>
</dbReference>
<keyword evidence="7 13" id="KW-1005">Bacterial flagellum biogenesis</keyword>
<proteinExistence type="inferred from homology"/>
<dbReference type="GO" id="GO:0044780">
    <property type="term" value="P:bacterial-type flagellum assembly"/>
    <property type="evidence" value="ECO:0007669"/>
    <property type="project" value="InterPro"/>
</dbReference>
<feature type="compositionally biased region" description="Basic and acidic residues" evidence="14">
    <location>
        <begin position="7"/>
        <end position="19"/>
    </location>
</feature>
<evidence type="ECO:0000256" key="9">
    <source>
        <dbReference type="ARBA" id="ARBA00022989"/>
    </source>
</evidence>
<keyword evidence="10 13" id="KW-0472">Membrane</keyword>
<comment type="similarity">
    <text evidence="2 13">Belongs to the type III secretion exporter family.</text>
</comment>
<dbReference type="InterPro" id="IPR006136">
    <property type="entry name" value="FlhB"/>
</dbReference>
<sequence>MAESESGQDKTEEPTEKRRREARKKGQLPRSRELNTLSVLMAGAGALLVYGAHLAEVLMGVMRNSFEMSRETAMRSESMLQLLGTAARGVAEGLWPILLVLLCAALIGPISLGGWLFSGEALAPKFSRMNPLEGIKRMFSAKSVLELFKALIKFVVVLAVAVLVLRSDKEALLALLHQPLQTAIVESVKVVGWSAFWMACSLLLIAAVDVPYQLWDNRQKLLMTKQEVRDEYKDSEGKPEVKAKVRRLQREMAQRRMMQAVPDADVVITNPTHFAVALKYDAAAGGAPRLLAKGNDFLALKIREVAQEHKVTVLESPALARAVYYSTELDQEIPAGLYLAVAQVLAYVYQLRQFRAGKGKRPGPMPDVPIPPDLRRDE</sequence>
<evidence type="ECO:0000256" key="11">
    <source>
        <dbReference type="ARBA" id="ARBA00023225"/>
    </source>
</evidence>
<dbReference type="PANTHER" id="PTHR30531:SF12">
    <property type="entry name" value="FLAGELLAR BIOSYNTHETIC PROTEIN FLHB"/>
    <property type="match status" value="1"/>
</dbReference>
<evidence type="ECO:0000256" key="6">
    <source>
        <dbReference type="ARBA" id="ARBA00022692"/>
    </source>
</evidence>
<evidence type="ECO:0000256" key="10">
    <source>
        <dbReference type="ARBA" id="ARBA00023136"/>
    </source>
</evidence>
<accession>A0AAW6P6U4</accession>
<dbReference type="InterPro" id="IPR006135">
    <property type="entry name" value="T3SS_substrate_exporter"/>
</dbReference>
<dbReference type="Gene3D" id="3.40.1690.10">
    <property type="entry name" value="secretion proteins EscU"/>
    <property type="match status" value="1"/>
</dbReference>
<keyword evidence="8 13" id="KW-0653">Protein transport</keyword>
<dbReference type="GO" id="GO:0005886">
    <property type="term" value="C:plasma membrane"/>
    <property type="evidence" value="ECO:0007669"/>
    <property type="project" value="UniProtKB-SubCell"/>
</dbReference>
<comment type="function">
    <text evidence="12 13">Required for formation of the rod structure in the basal body of the flagellar apparatus. Together with FliI and FliH, may constitute the export apparatus of flagellin.</text>
</comment>
<evidence type="ECO:0000256" key="1">
    <source>
        <dbReference type="ARBA" id="ARBA00004651"/>
    </source>
</evidence>
<dbReference type="GO" id="GO:0009306">
    <property type="term" value="P:protein secretion"/>
    <property type="evidence" value="ECO:0007669"/>
    <property type="project" value="InterPro"/>
</dbReference>
<dbReference type="AlphaFoldDB" id="A0AAW6P6U4"/>
<evidence type="ECO:0000256" key="14">
    <source>
        <dbReference type="SAM" id="MobiDB-lite"/>
    </source>
</evidence>
<evidence type="ECO:0000256" key="13">
    <source>
        <dbReference type="RuleBase" id="RU364091"/>
    </source>
</evidence>
<dbReference type="PANTHER" id="PTHR30531">
    <property type="entry name" value="FLAGELLAR BIOSYNTHETIC PROTEIN FLHB"/>
    <property type="match status" value="1"/>
</dbReference>
<feature type="transmembrane region" description="Helical" evidence="13">
    <location>
        <begin position="97"/>
        <end position="123"/>
    </location>
</feature>
<evidence type="ECO:0000256" key="12">
    <source>
        <dbReference type="ARBA" id="ARBA00025078"/>
    </source>
</evidence>
<keyword evidence="6 13" id="KW-0812">Transmembrane</keyword>
<keyword evidence="15" id="KW-0969">Cilium</keyword>
<keyword evidence="15" id="KW-0966">Cell projection</keyword>
<keyword evidence="15" id="KW-0282">Flagellum</keyword>
<keyword evidence="9 13" id="KW-1133">Transmembrane helix</keyword>
<evidence type="ECO:0000313" key="15">
    <source>
        <dbReference type="EMBL" id="MDF3842375.1"/>
    </source>
</evidence>
<keyword evidence="4 13" id="KW-0813">Transport</keyword>
<feature type="transmembrane region" description="Helical" evidence="13">
    <location>
        <begin position="144"/>
        <end position="165"/>
    </location>
</feature>
<evidence type="ECO:0000256" key="7">
    <source>
        <dbReference type="ARBA" id="ARBA00022795"/>
    </source>
</evidence>
<feature type="transmembrane region" description="Helical" evidence="13">
    <location>
        <begin position="195"/>
        <end position="215"/>
    </location>
</feature>
<feature type="transmembrane region" description="Helical" evidence="13">
    <location>
        <begin position="34"/>
        <end position="55"/>
    </location>
</feature>
<evidence type="ECO:0000256" key="2">
    <source>
        <dbReference type="ARBA" id="ARBA00010690"/>
    </source>
</evidence>
<name>A0AAW6P6U4_9PSED</name>
<feature type="compositionally biased region" description="Pro residues" evidence="14">
    <location>
        <begin position="363"/>
        <end position="372"/>
    </location>
</feature>
<feature type="region of interest" description="Disordered" evidence="14">
    <location>
        <begin position="358"/>
        <end position="378"/>
    </location>
</feature>
<dbReference type="NCBIfam" id="TIGR00328">
    <property type="entry name" value="flhB"/>
    <property type="match status" value="1"/>
</dbReference>
<dbReference type="Pfam" id="PF01312">
    <property type="entry name" value="Bac_export_2"/>
    <property type="match status" value="1"/>
</dbReference>
<dbReference type="EMBL" id="JARJLR010000209">
    <property type="protein sequence ID" value="MDF3842375.1"/>
    <property type="molecule type" value="Genomic_DNA"/>
</dbReference>
<organism evidence="15 16">
    <name type="scientific">Pseudomonas citronellolis</name>
    <dbReference type="NCBI Taxonomy" id="53408"/>
    <lineage>
        <taxon>Bacteria</taxon>
        <taxon>Pseudomonadati</taxon>
        <taxon>Pseudomonadota</taxon>
        <taxon>Gammaproteobacteria</taxon>
        <taxon>Pseudomonadales</taxon>
        <taxon>Pseudomonadaceae</taxon>
        <taxon>Pseudomonas</taxon>
    </lineage>
</organism>
<comment type="subcellular location">
    <subcellularLocation>
        <location evidence="1">Cell membrane</location>
        <topology evidence="1">Multi-pass membrane protein</topology>
    </subcellularLocation>
</comment>
<dbReference type="FunFam" id="3.40.1690.10:FF:000001">
    <property type="entry name" value="Flagellar biosynthetic protein FlhB"/>
    <property type="match status" value="1"/>
</dbReference>
<dbReference type="InterPro" id="IPR029025">
    <property type="entry name" value="T3SS_substrate_exporter_C"/>
</dbReference>
<keyword evidence="5 13" id="KW-1003">Cell membrane</keyword>
<dbReference type="PRINTS" id="PR00950">
    <property type="entry name" value="TYPE3IMSPROT"/>
</dbReference>
<keyword evidence="11 13" id="KW-1006">Bacterial flagellum protein export</keyword>
<protein>
    <recommendedName>
        <fullName evidence="3 13">Flagellar biosynthetic protein FlhB</fullName>
    </recommendedName>
</protein>
<dbReference type="SUPFAM" id="SSF160544">
    <property type="entry name" value="EscU C-terminal domain-like"/>
    <property type="match status" value="1"/>
</dbReference>
<dbReference type="Gene3D" id="6.10.250.2080">
    <property type="match status" value="1"/>
</dbReference>
<comment type="caution">
    <text evidence="15">The sequence shown here is derived from an EMBL/GenBank/DDBJ whole genome shotgun (WGS) entry which is preliminary data.</text>
</comment>
<evidence type="ECO:0000256" key="8">
    <source>
        <dbReference type="ARBA" id="ARBA00022927"/>
    </source>
</evidence>
<feature type="region of interest" description="Disordered" evidence="14">
    <location>
        <begin position="1"/>
        <end position="29"/>
    </location>
</feature>